<accession>A0A2P6NYV5</accession>
<evidence type="ECO:0000313" key="8">
    <source>
        <dbReference type="Proteomes" id="UP000241769"/>
    </source>
</evidence>
<proteinExistence type="predicted"/>
<keyword evidence="4" id="KW-0520">NAD</keyword>
<evidence type="ECO:0000256" key="2">
    <source>
        <dbReference type="ARBA" id="ARBA00022679"/>
    </source>
</evidence>
<name>A0A2P6NYV5_9EUKA</name>
<dbReference type="STRING" id="1890364.A0A2P6NYV5"/>
<dbReference type="Pfam" id="PF00644">
    <property type="entry name" value="PARP"/>
    <property type="match status" value="1"/>
</dbReference>
<dbReference type="GO" id="GO:0003950">
    <property type="term" value="F:NAD+ poly-ADP-ribosyltransferase activity"/>
    <property type="evidence" value="ECO:0007669"/>
    <property type="project" value="InterPro"/>
</dbReference>
<reference evidence="7 8" key="1">
    <citation type="journal article" date="2018" name="Genome Biol. Evol.">
        <title>Multiple Roots of Fruiting Body Formation in Amoebozoa.</title>
        <authorList>
            <person name="Hillmann F."/>
            <person name="Forbes G."/>
            <person name="Novohradska S."/>
            <person name="Ferling I."/>
            <person name="Riege K."/>
            <person name="Groth M."/>
            <person name="Westermann M."/>
            <person name="Marz M."/>
            <person name="Spaller T."/>
            <person name="Winckler T."/>
            <person name="Schaap P."/>
            <person name="Glockner G."/>
        </authorList>
    </citation>
    <scope>NUCLEOTIDE SEQUENCE [LARGE SCALE GENOMIC DNA]</scope>
    <source>
        <strain evidence="7 8">Jena</strain>
    </source>
</reference>
<dbReference type="AlphaFoldDB" id="A0A2P6NYV5"/>
<keyword evidence="3" id="KW-0548">Nucleotidyltransferase</keyword>
<dbReference type="InterPro" id="IPR051838">
    <property type="entry name" value="ARTD_PARP"/>
</dbReference>
<dbReference type="PANTHER" id="PTHR21328">
    <property type="entry name" value="POLY ADP-RIBOSE POLYMERASE FAMILY, MEMBER PARP"/>
    <property type="match status" value="1"/>
</dbReference>
<keyword evidence="8" id="KW-1185">Reference proteome</keyword>
<evidence type="ECO:0008006" key="9">
    <source>
        <dbReference type="Google" id="ProtNLM"/>
    </source>
</evidence>
<keyword evidence="1" id="KW-0328">Glycosyltransferase</keyword>
<organism evidence="7 8">
    <name type="scientific">Planoprotostelium fungivorum</name>
    <dbReference type="NCBI Taxonomy" id="1890364"/>
    <lineage>
        <taxon>Eukaryota</taxon>
        <taxon>Amoebozoa</taxon>
        <taxon>Evosea</taxon>
        <taxon>Variosea</taxon>
        <taxon>Cavosteliida</taxon>
        <taxon>Cavosteliaceae</taxon>
        <taxon>Planoprotostelium</taxon>
    </lineage>
</organism>
<comment type="caution">
    <text evidence="7">The sequence shown here is derived from an EMBL/GenBank/DDBJ whole genome shotgun (WGS) entry which is preliminary data.</text>
</comment>
<dbReference type="SUPFAM" id="SSF56399">
    <property type="entry name" value="ADP-ribosylation"/>
    <property type="match status" value="1"/>
</dbReference>
<evidence type="ECO:0000259" key="5">
    <source>
        <dbReference type="Pfam" id="PF00644"/>
    </source>
</evidence>
<dbReference type="Pfam" id="PF18084">
    <property type="entry name" value="ARTD15_N"/>
    <property type="match status" value="1"/>
</dbReference>
<evidence type="ECO:0000313" key="7">
    <source>
        <dbReference type="EMBL" id="PRP89122.1"/>
    </source>
</evidence>
<dbReference type="InterPro" id="IPR041400">
    <property type="entry name" value="PARP16_N"/>
</dbReference>
<evidence type="ECO:0000256" key="1">
    <source>
        <dbReference type="ARBA" id="ARBA00022676"/>
    </source>
</evidence>
<evidence type="ECO:0000259" key="6">
    <source>
        <dbReference type="Pfam" id="PF18084"/>
    </source>
</evidence>
<evidence type="ECO:0000256" key="3">
    <source>
        <dbReference type="ARBA" id="ARBA00022695"/>
    </source>
</evidence>
<sequence length="283" mass="32260">MTQQRDRESLLSTLKCHFRDQKHAHSSDLLLDIFWAGLKGPKRSSIFVPFPPFLIENGHPNFARAEQIFKSIPSISEFFQQPDLLDNLSVESLQLLCYIVTPPDIQVEMTDSASYHLHLKQYQFVGGPSLLTSASTNYKIASIRYKGPRLRPGTTSSDKSLYAFHGSPLSNWWSILNRGLHVGYGKGESLFGRGIYFSIDQLVAENFLEFQIVDRPGKKPKKLACIAGCKIIDEPSQSNQTSNTKSYLVVEGDENVTIEHLLVYEVFKHHHQRNQWQDEKMMT</sequence>
<feature type="domain" description="PARP16 N-terminal" evidence="6">
    <location>
        <begin position="22"/>
        <end position="99"/>
    </location>
</feature>
<dbReference type="InterPro" id="IPR012317">
    <property type="entry name" value="Poly(ADP-ribose)pol_cat_dom"/>
</dbReference>
<gene>
    <name evidence="7" type="ORF">PROFUN_01842</name>
</gene>
<dbReference type="Proteomes" id="UP000241769">
    <property type="component" value="Unassembled WGS sequence"/>
</dbReference>
<feature type="domain" description="PARP catalytic" evidence="5">
    <location>
        <begin position="158"/>
        <end position="200"/>
    </location>
</feature>
<evidence type="ECO:0000256" key="4">
    <source>
        <dbReference type="ARBA" id="ARBA00023027"/>
    </source>
</evidence>
<keyword evidence="2" id="KW-0808">Transferase</keyword>
<protein>
    <recommendedName>
        <fullName evidence="9">PARP</fullName>
    </recommendedName>
</protein>
<dbReference type="InParanoid" id="A0A2P6NYV5"/>
<dbReference type="GO" id="GO:0016779">
    <property type="term" value="F:nucleotidyltransferase activity"/>
    <property type="evidence" value="ECO:0007669"/>
    <property type="project" value="UniProtKB-KW"/>
</dbReference>
<dbReference type="EMBL" id="MDYQ01000005">
    <property type="protein sequence ID" value="PRP89122.1"/>
    <property type="molecule type" value="Genomic_DNA"/>
</dbReference>
<dbReference type="OrthoDB" id="19501at2759"/>
<dbReference type="Gene3D" id="3.90.228.10">
    <property type="match status" value="1"/>
</dbReference>